<keyword evidence="1" id="KW-0677">Repeat</keyword>
<dbReference type="Gene3D" id="2.120.10.30">
    <property type="entry name" value="TolB, C-terminal domain"/>
    <property type="match status" value="1"/>
</dbReference>
<dbReference type="SUPFAM" id="SSF63825">
    <property type="entry name" value="YWTD domain"/>
    <property type="match status" value="1"/>
</dbReference>
<dbReference type="RefSeq" id="XP_018815735.1">
    <property type="nucleotide sequence ID" value="XM_018960190.2"/>
</dbReference>
<reference evidence="3 4" key="1">
    <citation type="submission" date="2025-04" db="UniProtKB">
        <authorList>
            <consortium name="RefSeq"/>
        </authorList>
    </citation>
    <scope>IDENTIFICATION</scope>
    <source>
        <tissue evidence="3 4">Leaves</tissue>
    </source>
</reference>
<dbReference type="Pfam" id="PF01436">
    <property type="entry name" value="NHL"/>
    <property type="match status" value="1"/>
</dbReference>
<dbReference type="GO" id="GO:0061630">
    <property type="term" value="F:ubiquitin protein ligase activity"/>
    <property type="evidence" value="ECO:0000318"/>
    <property type="project" value="GO_Central"/>
</dbReference>
<dbReference type="PANTHER" id="PTHR46388:SF3">
    <property type="entry name" value="DUF1618 DOMAIN-CONTAINING PROTEIN"/>
    <property type="match status" value="1"/>
</dbReference>
<dbReference type="FunFam" id="2.120.10.30:FF:000108">
    <property type="entry name" value="NHL domain-containing protein"/>
    <property type="match status" value="1"/>
</dbReference>
<gene>
    <name evidence="3 4 5" type="primary">LOC108987302</name>
</gene>
<dbReference type="Proteomes" id="UP000235220">
    <property type="component" value="Chromosome 7"/>
</dbReference>
<dbReference type="RefSeq" id="XP_035547630.1">
    <property type="nucleotide sequence ID" value="XM_035691737.1"/>
</dbReference>
<evidence type="ECO:0000256" key="1">
    <source>
        <dbReference type="ARBA" id="ARBA00022737"/>
    </source>
</evidence>
<dbReference type="STRING" id="51240.A0A2I4E8L8"/>
<sequence length="777" mass="87508">MKPLQLLLSSTWNNLKQRPCLYPYQFQRGPQWCAGGFYQQSRKVMDLSGLTVIPLPNSSRRIDKKIVETDCHAKRLLSGYQSITEVSHKCNPESDFLSFINSTLDEIEGPCHCWLNTFRENKDSFKTGATLLVLAGQFLDGSINGSNSSWMLEQAKSLQQRFPQLHIMGFQCGSSVFSSVDRSHVVQLIMNEYITFPILLSNKMFPEVANVPCYILFKDSRSHVFYHEKGHDIGILNKAVEEVGTEKDKSRLVHNVKSTWSRHAEVTKEPYLCSFSRNLLLNFPGCISADESGNRLFLSDTNHHRIIVFNGNGKILDCIGSSPGFEDGKFETAKLVRPAASFYHAVEDCLYFVDSENHAIRRADLGSRVLETLYPTSNNDKKGNSSWTWIMDMLGLGRRVDTKSEEFDSNSLMFPWHLMKSIDDSFLIINRSFDTLWIMDMASGKIKEVVKGFTNILETGGQWIMKKISILEQMPCDALQAQVDTSSTPEGLPYAGLISSSTTLQNHIVICDTVGQRILKIDRESGVFSNIQFSNFGILGLPYWLCSPLERVYTTGGLWGAQIDHLQCFSLLPGRIDIQLNVDIPVDTKLVEPLQEGCIWRWARGAAAEVSVVEIEAGSSEKVGVAQQWYDELDSLAFLTPEPELTVEDNDTAMDSKFQDERVHINCAVNTSPGTSEVIICAALYLKLKKPDLGDDDQEKYAARILDILNPDRTGKAERDSFIRILLKSNRDLRDLIFIKPLHVRVKLDTLNHPKAENSKEIVLTDSSIEVKVSLNS</sequence>
<organism evidence="2 5">
    <name type="scientific">Juglans regia</name>
    <name type="common">English walnut</name>
    <dbReference type="NCBI Taxonomy" id="51240"/>
    <lineage>
        <taxon>Eukaryota</taxon>
        <taxon>Viridiplantae</taxon>
        <taxon>Streptophyta</taxon>
        <taxon>Embryophyta</taxon>
        <taxon>Tracheophyta</taxon>
        <taxon>Spermatophyta</taxon>
        <taxon>Magnoliopsida</taxon>
        <taxon>eudicotyledons</taxon>
        <taxon>Gunneridae</taxon>
        <taxon>Pentapetalae</taxon>
        <taxon>rosids</taxon>
        <taxon>fabids</taxon>
        <taxon>Fagales</taxon>
        <taxon>Juglandaceae</taxon>
        <taxon>Juglans</taxon>
    </lineage>
</organism>
<dbReference type="GeneID" id="108987302"/>
<dbReference type="GO" id="GO:0043161">
    <property type="term" value="P:proteasome-mediated ubiquitin-dependent protein catabolic process"/>
    <property type="evidence" value="ECO:0000318"/>
    <property type="project" value="GO_Central"/>
</dbReference>
<evidence type="ECO:0000313" key="3">
    <source>
        <dbReference type="RefSeq" id="XP_018815735.1"/>
    </source>
</evidence>
<evidence type="ECO:0000313" key="4">
    <source>
        <dbReference type="RefSeq" id="XP_035547630.1"/>
    </source>
</evidence>
<dbReference type="Gramene" id="Jr07_15720_p1">
    <property type="protein sequence ID" value="cds.Jr07_15720_p1"/>
    <property type="gene ID" value="Jr07_15720"/>
</dbReference>
<dbReference type="GO" id="GO:0000209">
    <property type="term" value="P:protein polyubiquitination"/>
    <property type="evidence" value="ECO:0000318"/>
    <property type="project" value="GO_Central"/>
</dbReference>
<dbReference type="KEGG" id="jre:108987302"/>
<dbReference type="InterPro" id="IPR011042">
    <property type="entry name" value="6-blade_b-propeller_TolB-like"/>
</dbReference>
<protein>
    <submittedName>
        <fullName evidence="3 4">Uncharacterized protein LOC108987302 isoform X1</fullName>
    </submittedName>
</protein>
<dbReference type="OrthoDB" id="273823at2759"/>
<accession>A0A2I4E8L8</accession>
<evidence type="ECO:0000313" key="2">
    <source>
        <dbReference type="Proteomes" id="UP000235220"/>
    </source>
</evidence>
<name>A0A2I4E8L8_JUGRE</name>
<dbReference type="AlphaFoldDB" id="A0A2I4E8L8"/>
<keyword evidence="2" id="KW-1185">Reference proteome</keyword>
<proteinExistence type="predicted"/>
<dbReference type="RefSeq" id="XP_035547631.1">
    <property type="nucleotide sequence ID" value="XM_035691738.1"/>
</dbReference>
<dbReference type="PANTHER" id="PTHR46388">
    <property type="entry name" value="NHL REPEAT-CONTAINING PROTEIN 2"/>
    <property type="match status" value="1"/>
</dbReference>
<evidence type="ECO:0000313" key="5">
    <source>
        <dbReference type="RefSeq" id="XP_035547631.1"/>
    </source>
</evidence>
<dbReference type="InterPro" id="IPR001258">
    <property type="entry name" value="NHL_repeat"/>
</dbReference>